<organism evidence="3 4">
    <name type="scientific">Mycobacterium paraffinicum</name>
    <dbReference type="NCBI Taxonomy" id="53378"/>
    <lineage>
        <taxon>Bacteria</taxon>
        <taxon>Bacillati</taxon>
        <taxon>Actinomycetota</taxon>
        <taxon>Actinomycetes</taxon>
        <taxon>Mycobacteriales</taxon>
        <taxon>Mycobacteriaceae</taxon>
        <taxon>Mycobacterium</taxon>
    </lineage>
</organism>
<dbReference type="SMART" id="SM00507">
    <property type="entry name" value="HNHc"/>
    <property type="match status" value="1"/>
</dbReference>
<comment type="caution">
    <text evidence="3">The sequence shown here is derived from an EMBL/GenBank/DDBJ whole genome shotgun (WGS) entry which is preliminary data.</text>
</comment>
<accession>A0ABP8RCB9</accession>
<dbReference type="RefSeq" id="WP_264047282.1">
    <property type="nucleotide sequence ID" value="NZ_BAABGF010000010.1"/>
</dbReference>
<evidence type="ECO:0000256" key="1">
    <source>
        <dbReference type="SAM" id="MobiDB-lite"/>
    </source>
</evidence>
<dbReference type="CDD" id="cd00085">
    <property type="entry name" value="HNHc"/>
    <property type="match status" value="1"/>
</dbReference>
<keyword evidence="3" id="KW-0255">Endonuclease</keyword>
<proteinExistence type="predicted"/>
<keyword evidence="3" id="KW-0378">Hydrolase</keyword>
<reference evidence="4" key="1">
    <citation type="journal article" date="2019" name="Int. J. Syst. Evol. Microbiol.">
        <title>The Global Catalogue of Microorganisms (GCM) 10K type strain sequencing project: providing services to taxonomists for standard genome sequencing and annotation.</title>
        <authorList>
            <consortium name="The Broad Institute Genomics Platform"/>
            <consortium name="The Broad Institute Genome Sequencing Center for Infectious Disease"/>
            <person name="Wu L."/>
            <person name="Ma J."/>
        </authorList>
    </citation>
    <scope>NUCLEOTIDE SEQUENCE [LARGE SCALE GENOMIC DNA]</scope>
    <source>
        <strain evidence="4">JCM 17782</strain>
    </source>
</reference>
<evidence type="ECO:0000259" key="2">
    <source>
        <dbReference type="SMART" id="SM00507"/>
    </source>
</evidence>
<protein>
    <submittedName>
        <fullName evidence="3">HNH endonuclease signature motif containing protein</fullName>
    </submittedName>
</protein>
<feature type="domain" description="HNH nuclease" evidence="2">
    <location>
        <begin position="352"/>
        <end position="404"/>
    </location>
</feature>
<dbReference type="Pfam" id="PF02720">
    <property type="entry name" value="DUF222"/>
    <property type="match status" value="1"/>
</dbReference>
<feature type="region of interest" description="Disordered" evidence="1">
    <location>
        <begin position="408"/>
        <end position="454"/>
    </location>
</feature>
<dbReference type="GO" id="GO:0004519">
    <property type="term" value="F:endonuclease activity"/>
    <property type="evidence" value="ECO:0007669"/>
    <property type="project" value="UniProtKB-KW"/>
</dbReference>
<dbReference type="InterPro" id="IPR003615">
    <property type="entry name" value="HNH_nuc"/>
</dbReference>
<name>A0ABP8RCB9_9MYCO</name>
<dbReference type="InterPro" id="IPR003870">
    <property type="entry name" value="DUF222"/>
</dbReference>
<sequence>MGVSGREEIVEVIDALDDDADRLCELSFDVLTTPERLRALERVERVARKLRTPQHALINQLDAQASPEELGGPLRLGLADRLRITKGEAARRIAEAQDLGQRRALTGEPLAPQLSATAAGQRAGLIGQGHVKVIRSFLAQLPAAVDILTRQAAEADLAGKAAGYRPDELAKYAQRVMDWLHPDGEFSDAERARKRGITLGAQEFDGMSRIGGLVTPELRAAIEAMLAKLAAPGACNPDDETPVVDATPDEDAVRRDTRSQAQRHHDALLAGLRGLLASGKLGQHNGLPVSIVVTTTLTDLEAAAGKALTAGGTLVPMSDVIRWAGHAHHYLAIFHNGRSLALHHTKRFASPAQRIMLYAKDRGCTNPGCDAPAYHSQVHHIRGWRATRRTDIDDLTLACGPDNRLAEKGWTTRTNARGETEWLPPPHLDRGQPRTNKYHHPERFLRDGDDDEPV</sequence>
<gene>
    <name evidence="3" type="ORF">GCM10023161_07530</name>
</gene>
<keyword evidence="4" id="KW-1185">Reference proteome</keyword>
<evidence type="ECO:0000313" key="3">
    <source>
        <dbReference type="EMBL" id="GAA4534895.1"/>
    </source>
</evidence>
<dbReference type="Proteomes" id="UP001501417">
    <property type="component" value="Unassembled WGS sequence"/>
</dbReference>
<evidence type="ECO:0000313" key="4">
    <source>
        <dbReference type="Proteomes" id="UP001501417"/>
    </source>
</evidence>
<keyword evidence="3" id="KW-0540">Nuclease</keyword>
<dbReference type="EMBL" id="BAABGF010000010">
    <property type="protein sequence ID" value="GAA4534895.1"/>
    <property type="molecule type" value="Genomic_DNA"/>
</dbReference>